<reference evidence="2" key="1">
    <citation type="submission" date="2022-04" db="EMBL/GenBank/DDBJ databases">
        <title>Roseomonas acroporae sp. nov., isolated from coral Acropora digitifera.</title>
        <authorList>
            <person name="Sun H."/>
        </authorList>
    </citation>
    <scope>NUCLEOTIDE SEQUENCE</scope>
    <source>
        <strain evidence="2">NAR14</strain>
    </source>
</reference>
<feature type="compositionally biased region" description="Pro residues" evidence="1">
    <location>
        <begin position="112"/>
        <end position="123"/>
    </location>
</feature>
<proteinExistence type="predicted"/>
<sequence>MRPERRRRPAARGFLLCLLALLFQVLGPVGAAWTVARAAADPFANPPLCAGHDTDAAEAGPGAPRRDPHAACGLCHGCCAVAPAALPAPPAILSPPAPVRVVERPGLRPQQPRAPPCRPPQARAPPTALS</sequence>
<protein>
    <submittedName>
        <fullName evidence="2">DUF2946 family protein</fullName>
    </submittedName>
</protein>
<evidence type="ECO:0000256" key="1">
    <source>
        <dbReference type="SAM" id="MobiDB-lite"/>
    </source>
</evidence>
<name>A0A9X2BSS5_9PROT</name>
<gene>
    <name evidence="2" type="ORF">M0638_03505</name>
</gene>
<dbReference type="EMBL" id="JALPRX010000009">
    <property type="protein sequence ID" value="MCK8783447.1"/>
    <property type="molecule type" value="Genomic_DNA"/>
</dbReference>
<feature type="region of interest" description="Disordered" evidence="1">
    <location>
        <begin position="44"/>
        <end position="68"/>
    </location>
</feature>
<dbReference type="RefSeq" id="WP_248665566.1">
    <property type="nucleotide sequence ID" value="NZ_JALPRX010000009.1"/>
</dbReference>
<evidence type="ECO:0000313" key="3">
    <source>
        <dbReference type="Proteomes" id="UP001139516"/>
    </source>
</evidence>
<comment type="caution">
    <text evidence="2">The sequence shown here is derived from an EMBL/GenBank/DDBJ whole genome shotgun (WGS) entry which is preliminary data.</text>
</comment>
<dbReference type="Proteomes" id="UP001139516">
    <property type="component" value="Unassembled WGS sequence"/>
</dbReference>
<organism evidence="2 3">
    <name type="scientific">Roseomonas acroporae</name>
    <dbReference type="NCBI Taxonomy" id="2937791"/>
    <lineage>
        <taxon>Bacteria</taxon>
        <taxon>Pseudomonadati</taxon>
        <taxon>Pseudomonadota</taxon>
        <taxon>Alphaproteobacteria</taxon>
        <taxon>Acetobacterales</taxon>
        <taxon>Roseomonadaceae</taxon>
        <taxon>Roseomonas</taxon>
    </lineage>
</organism>
<feature type="region of interest" description="Disordered" evidence="1">
    <location>
        <begin position="93"/>
        <end position="130"/>
    </location>
</feature>
<accession>A0A9X2BSS5</accession>
<dbReference type="AlphaFoldDB" id="A0A9X2BSS5"/>
<keyword evidence="3" id="KW-1185">Reference proteome</keyword>
<evidence type="ECO:0000313" key="2">
    <source>
        <dbReference type="EMBL" id="MCK8783447.1"/>
    </source>
</evidence>